<evidence type="ECO:0000256" key="2">
    <source>
        <dbReference type="SAM" id="MobiDB-lite"/>
    </source>
</evidence>
<name>A0A0C2GZW2_9BILA</name>
<dbReference type="OrthoDB" id="5877443at2759"/>
<dbReference type="Proteomes" id="UP000054047">
    <property type="component" value="Unassembled WGS sequence"/>
</dbReference>
<reference evidence="3 4" key="1">
    <citation type="submission" date="2013-12" db="EMBL/GenBank/DDBJ databases">
        <title>Draft genome of the parsitic nematode Ancylostoma duodenale.</title>
        <authorList>
            <person name="Mitreva M."/>
        </authorList>
    </citation>
    <scope>NUCLEOTIDE SEQUENCE [LARGE SCALE GENOMIC DNA]</scope>
    <source>
        <strain evidence="3 4">Zhejiang</strain>
    </source>
</reference>
<feature type="coiled-coil region" evidence="1">
    <location>
        <begin position="12"/>
        <end position="46"/>
    </location>
</feature>
<accession>A0A0C2GZW2</accession>
<keyword evidence="1" id="KW-0175">Coiled coil</keyword>
<feature type="region of interest" description="Disordered" evidence="2">
    <location>
        <begin position="208"/>
        <end position="227"/>
    </location>
</feature>
<dbReference type="AlphaFoldDB" id="A0A0C2GZW2"/>
<sequence length="227" mass="25728">MRNELSSVLKVNADLKNENRELCEKNTALKNENTMLKEEILVLKNSRNVSSVGRIDPDQNCNPAFEEIERKRSLVISGIPESYSSTASTRNYHDSECVRQILDYLHIACEPTSVYSMGKMNSRRPRVMKVIMPASYFQKEVLKRASMLKSFPEPGIYVRPSLSKTERAQIRERRKSRFSNYGRLSEVDASSNSKNNLSMSEAIVYGNQSSPGEYNTVHPNPALSGNL</sequence>
<protein>
    <submittedName>
        <fullName evidence="3">Uncharacterized protein</fullName>
    </submittedName>
</protein>
<evidence type="ECO:0000313" key="4">
    <source>
        <dbReference type="Proteomes" id="UP000054047"/>
    </source>
</evidence>
<proteinExistence type="predicted"/>
<gene>
    <name evidence="3" type="ORF">ANCDUO_02652</name>
</gene>
<dbReference type="EMBL" id="KN726867">
    <property type="protein sequence ID" value="KIH67020.1"/>
    <property type="molecule type" value="Genomic_DNA"/>
</dbReference>
<evidence type="ECO:0000313" key="3">
    <source>
        <dbReference type="EMBL" id="KIH67020.1"/>
    </source>
</evidence>
<keyword evidence="4" id="KW-1185">Reference proteome</keyword>
<evidence type="ECO:0000256" key="1">
    <source>
        <dbReference type="SAM" id="Coils"/>
    </source>
</evidence>
<organism evidence="3 4">
    <name type="scientific">Ancylostoma duodenale</name>
    <dbReference type="NCBI Taxonomy" id="51022"/>
    <lineage>
        <taxon>Eukaryota</taxon>
        <taxon>Metazoa</taxon>
        <taxon>Ecdysozoa</taxon>
        <taxon>Nematoda</taxon>
        <taxon>Chromadorea</taxon>
        <taxon>Rhabditida</taxon>
        <taxon>Rhabditina</taxon>
        <taxon>Rhabditomorpha</taxon>
        <taxon>Strongyloidea</taxon>
        <taxon>Ancylostomatidae</taxon>
        <taxon>Ancylostomatinae</taxon>
        <taxon>Ancylostoma</taxon>
    </lineage>
</organism>